<dbReference type="EMBL" id="BK015707">
    <property type="protein sequence ID" value="DAE21110.1"/>
    <property type="molecule type" value="Genomic_DNA"/>
</dbReference>
<organism evidence="1">
    <name type="scientific">Siphoviridae sp. ctRCE13</name>
    <dbReference type="NCBI Taxonomy" id="2826332"/>
    <lineage>
        <taxon>Viruses</taxon>
        <taxon>Duplodnaviria</taxon>
        <taxon>Heunggongvirae</taxon>
        <taxon>Uroviricota</taxon>
        <taxon>Caudoviricetes</taxon>
    </lineage>
</organism>
<protein>
    <submittedName>
        <fullName evidence="1">Uncharacterized protein</fullName>
    </submittedName>
</protein>
<sequence length="125" mass="14746">MIVTDLSNSFNPCPKNTQKNLKKNVKKSEEEFCIMPKSKLYSTVRTEIYCERHEVYFSKAYRQKSINDGLIVFLMRKDHRGTNGVHGKNGDKLNRQLKKLAQKAWCKYYNKTKEEFIKEYGKANN</sequence>
<proteinExistence type="predicted"/>
<reference evidence="1" key="1">
    <citation type="journal article" date="2021" name="Proc. Natl. Acad. Sci. U.S.A.">
        <title>A Catalog of Tens of Thousands of Viruses from Human Metagenomes Reveals Hidden Associations with Chronic Diseases.</title>
        <authorList>
            <person name="Tisza M.J."/>
            <person name="Buck C.B."/>
        </authorList>
    </citation>
    <scope>NUCLEOTIDE SEQUENCE</scope>
    <source>
        <strain evidence="1">CtRCE13</strain>
    </source>
</reference>
<evidence type="ECO:0000313" key="1">
    <source>
        <dbReference type="EMBL" id="DAE21110.1"/>
    </source>
</evidence>
<name>A0A8S5QPF9_9CAUD</name>
<accession>A0A8S5QPF9</accession>